<reference evidence="8" key="1">
    <citation type="submission" date="2014-05" db="EMBL/GenBank/DDBJ databases">
        <authorList>
            <person name="Chronopoulou M."/>
        </authorList>
    </citation>
    <scope>NUCLEOTIDE SEQUENCE</scope>
    <source>
        <tissue evidence="8">Whole organism</tissue>
    </source>
</reference>
<keyword evidence="2" id="KW-0813">Transport</keyword>
<evidence type="ECO:0000256" key="1">
    <source>
        <dbReference type="ARBA" id="ARBA00004469"/>
    </source>
</evidence>
<dbReference type="SUPFAM" id="SSF64268">
    <property type="entry name" value="PX domain"/>
    <property type="match status" value="1"/>
</dbReference>
<dbReference type="GO" id="GO:0015031">
    <property type="term" value="P:protein transport"/>
    <property type="evidence" value="ECO:0007669"/>
    <property type="project" value="UniProtKB-KW"/>
</dbReference>
<dbReference type="OrthoDB" id="5975050at2759"/>
<keyword evidence="6" id="KW-0472">Membrane</keyword>
<dbReference type="InterPro" id="IPR001683">
    <property type="entry name" value="PX_dom"/>
</dbReference>
<evidence type="ECO:0000256" key="5">
    <source>
        <dbReference type="ARBA" id="ARBA00023121"/>
    </source>
</evidence>
<evidence type="ECO:0000313" key="8">
    <source>
        <dbReference type="EMBL" id="CDW36910.1"/>
    </source>
</evidence>
<comment type="subcellular location">
    <subcellularLocation>
        <location evidence="1">Early endosome membrane</location>
        <topology evidence="1">Peripheral membrane protein</topology>
        <orientation evidence="1">Cytoplasmic side</orientation>
    </subcellularLocation>
</comment>
<dbReference type="PANTHER" id="PTHR20939">
    <property type="entry name" value="SORTING NEXIN 20, 21"/>
    <property type="match status" value="1"/>
</dbReference>
<dbReference type="AlphaFoldDB" id="A0A0K2UFS6"/>
<proteinExistence type="predicted"/>
<dbReference type="InterPro" id="IPR036871">
    <property type="entry name" value="PX_dom_sf"/>
</dbReference>
<sequence length="345" mass="38759">MVLIGGTTTILIPSKRMTEIEENPGVCNPSEIDINSNVSRETIEESAPEDLNDDCCDVEGEVEEQEERVPSPAPVSIVIKEIPIGDPRIRSKIKFQVVTAHVTEAGGKKHVLYTIMMKRINDNSRPAIINRRYNDFNNIYECILRSYHPSVLGDFQFPKKVLIGNFKAEVITERTEAFHKFLNLIAASENLLYSDYFYSFLSSDEHNEAVSYIKLSHFADAVPLLENIFNVREKLLTISSFYVLSVLCELIACQNAAGKKEAAFAHCLIAVKSFELLSGLQEAEVFRVPFLLLASNLAEALGQSKKPFDRKISELRYKGIKVSGVKSLLEVVQEKYIHIASHTSK</sequence>
<dbReference type="PANTHER" id="PTHR20939:SF11">
    <property type="entry name" value="LD12265P"/>
    <property type="match status" value="1"/>
</dbReference>
<keyword evidence="3" id="KW-0967">Endosome</keyword>
<dbReference type="PROSITE" id="PS50195">
    <property type="entry name" value="PX"/>
    <property type="match status" value="1"/>
</dbReference>
<gene>
    <name evidence="8" type="primary">Dper\GL26446</name>
</gene>
<dbReference type="OMA" id="ISCQVRK"/>
<evidence type="ECO:0000256" key="2">
    <source>
        <dbReference type="ARBA" id="ARBA00022448"/>
    </source>
</evidence>
<organism evidence="8">
    <name type="scientific">Lepeophtheirus salmonis</name>
    <name type="common">Salmon louse</name>
    <name type="synonym">Caligus salmonis</name>
    <dbReference type="NCBI Taxonomy" id="72036"/>
    <lineage>
        <taxon>Eukaryota</taxon>
        <taxon>Metazoa</taxon>
        <taxon>Ecdysozoa</taxon>
        <taxon>Arthropoda</taxon>
        <taxon>Crustacea</taxon>
        <taxon>Multicrustacea</taxon>
        <taxon>Hexanauplia</taxon>
        <taxon>Copepoda</taxon>
        <taxon>Siphonostomatoida</taxon>
        <taxon>Caligidae</taxon>
        <taxon>Lepeophtheirus</taxon>
    </lineage>
</organism>
<evidence type="ECO:0000256" key="4">
    <source>
        <dbReference type="ARBA" id="ARBA00022927"/>
    </source>
</evidence>
<protein>
    <recommendedName>
        <fullName evidence="7">PX domain-containing protein</fullName>
    </recommendedName>
</protein>
<name>A0A0K2UFS6_LEPSM</name>
<feature type="domain" description="PX" evidence="7">
    <location>
        <begin position="91"/>
        <end position="208"/>
    </location>
</feature>
<dbReference type="Gene3D" id="3.30.1520.10">
    <property type="entry name" value="Phox-like domain"/>
    <property type="match status" value="1"/>
</dbReference>
<keyword evidence="4" id="KW-0653">Protein transport</keyword>
<dbReference type="EMBL" id="HACA01019549">
    <property type="protein sequence ID" value="CDW36910.1"/>
    <property type="molecule type" value="Transcribed_RNA"/>
</dbReference>
<evidence type="ECO:0000256" key="3">
    <source>
        <dbReference type="ARBA" id="ARBA00022753"/>
    </source>
</evidence>
<keyword evidence="5" id="KW-0446">Lipid-binding</keyword>
<dbReference type="InterPro" id="IPR039937">
    <property type="entry name" value="SNX20/SNX21"/>
</dbReference>
<dbReference type="GO" id="GO:1901981">
    <property type="term" value="F:phosphatidylinositol phosphate binding"/>
    <property type="evidence" value="ECO:0007669"/>
    <property type="project" value="TreeGrafter"/>
</dbReference>
<accession>A0A0K2UFS6</accession>
<evidence type="ECO:0000256" key="6">
    <source>
        <dbReference type="ARBA" id="ARBA00023136"/>
    </source>
</evidence>
<evidence type="ECO:0000259" key="7">
    <source>
        <dbReference type="PROSITE" id="PS50195"/>
    </source>
</evidence>
<dbReference type="GO" id="GO:0031901">
    <property type="term" value="C:early endosome membrane"/>
    <property type="evidence" value="ECO:0007669"/>
    <property type="project" value="UniProtKB-SubCell"/>
</dbReference>
<dbReference type="Pfam" id="PF00787">
    <property type="entry name" value="PX"/>
    <property type="match status" value="1"/>
</dbReference>